<sequence length="87" mass="9855">MNKQESYACPVCNSFSDFLSGCPDCGNLLEDHGRLPDFYADYSPYRPIEDLKMTDGLPDAATHRCPHLVYCPECGYMNVQMIDEILI</sequence>
<gene>
    <name evidence="1" type="ORF">SAMN05444955_11312</name>
</gene>
<dbReference type="RefSeq" id="WP_211663679.1">
    <property type="nucleotide sequence ID" value="NZ_FOCQ01000013.1"/>
</dbReference>
<accession>A0A1H8H4T1</accession>
<evidence type="ECO:0000313" key="2">
    <source>
        <dbReference type="Proteomes" id="UP000199695"/>
    </source>
</evidence>
<evidence type="ECO:0000313" key="1">
    <source>
        <dbReference type="EMBL" id="SEN50498.1"/>
    </source>
</evidence>
<dbReference type="AlphaFoldDB" id="A0A1H8H4T1"/>
<name>A0A1H8H4T1_9BACL</name>
<reference evidence="1 2" key="1">
    <citation type="submission" date="2016-10" db="EMBL/GenBank/DDBJ databases">
        <authorList>
            <person name="de Groot N.N."/>
        </authorList>
    </citation>
    <scope>NUCLEOTIDE SEQUENCE [LARGE SCALE GENOMIC DNA]</scope>
    <source>
        <strain evidence="1 2">DSM 46701</strain>
    </source>
</reference>
<proteinExistence type="predicted"/>
<keyword evidence="2" id="KW-1185">Reference proteome</keyword>
<dbReference type="STRING" id="1173111.SAMN05444955_11312"/>
<dbReference type="Proteomes" id="UP000199695">
    <property type="component" value="Unassembled WGS sequence"/>
</dbReference>
<organism evidence="1 2">
    <name type="scientific">Lihuaxuella thermophila</name>
    <dbReference type="NCBI Taxonomy" id="1173111"/>
    <lineage>
        <taxon>Bacteria</taxon>
        <taxon>Bacillati</taxon>
        <taxon>Bacillota</taxon>
        <taxon>Bacilli</taxon>
        <taxon>Bacillales</taxon>
        <taxon>Thermoactinomycetaceae</taxon>
        <taxon>Lihuaxuella</taxon>
    </lineage>
</organism>
<protein>
    <submittedName>
        <fullName evidence="1">Uncharacterized protein</fullName>
    </submittedName>
</protein>
<dbReference type="EMBL" id="FOCQ01000013">
    <property type="protein sequence ID" value="SEN50498.1"/>
    <property type="molecule type" value="Genomic_DNA"/>
</dbReference>